<dbReference type="InterPro" id="IPR002563">
    <property type="entry name" value="Flavin_Rdtase-like_dom"/>
</dbReference>
<organism evidence="3 4">
    <name type="scientific">Arthrobacter hankyongi</name>
    <dbReference type="NCBI Taxonomy" id="2904801"/>
    <lineage>
        <taxon>Bacteria</taxon>
        <taxon>Bacillati</taxon>
        <taxon>Actinomycetota</taxon>
        <taxon>Actinomycetes</taxon>
        <taxon>Micrococcales</taxon>
        <taxon>Micrococcaceae</taxon>
        <taxon>Arthrobacter</taxon>
    </lineage>
</organism>
<keyword evidence="4" id="KW-1185">Reference proteome</keyword>
<evidence type="ECO:0000313" key="3">
    <source>
        <dbReference type="EMBL" id="MCG2624150.1"/>
    </source>
</evidence>
<evidence type="ECO:0000313" key="4">
    <source>
        <dbReference type="Proteomes" id="UP001165368"/>
    </source>
</evidence>
<feature type="domain" description="Flavin reductase like" evidence="2">
    <location>
        <begin position="18"/>
        <end position="160"/>
    </location>
</feature>
<dbReference type="InterPro" id="IPR050268">
    <property type="entry name" value="NADH-dep_flavin_reductase"/>
</dbReference>
<keyword evidence="1" id="KW-0560">Oxidoreductase</keyword>
<evidence type="ECO:0000259" key="2">
    <source>
        <dbReference type="SMART" id="SM00903"/>
    </source>
</evidence>
<comment type="caution">
    <text evidence="3">The sequence shown here is derived from an EMBL/GenBank/DDBJ whole genome shotgun (WGS) entry which is preliminary data.</text>
</comment>
<dbReference type="RefSeq" id="WP_237825720.1">
    <property type="nucleotide sequence ID" value="NZ_JAKLTQ010000021.1"/>
</dbReference>
<dbReference type="EMBL" id="JAKLTQ010000021">
    <property type="protein sequence ID" value="MCG2624150.1"/>
    <property type="molecule type" value="Genomic_DNA"/>
</dbReference>
<dbReference type="PANTHER" id="PTHR30466:SF1">
    <property type="entry name" value="FMN REDUCTASE (NADH) RUTF"/>
    <property type="match status" value="1"/>
</dbReference>
<dbReference type="Gene3D" id="2.30.110.10">
    <property type="entry name" value="Electron Transport, Fmn-binding Protein, Chain A"/>
    <property type="match status" value="1"/>
</dbReference>
<dbReference type="PANTHER" id="PTHR30466">
    <property type="entry name" value="FLAVIN REDUCTASE"/>
    <property type="match status" value="1"/>
</dbReference>
<dbReference type="Proteomes" id="UP001165368">
    <property type="component" value="Unassembled WGS sequence"/>
</dbReference>
<dbReference type="SUPFAM" id="SSF50475">
    <property type="entry name" value="FMN-binding split barrel"/>
    <property type="match status" value="1"/>
</dbReference>
<name>A0ABS9LBW4_9MICC</name>
<proteinExistence type="predicted"/>
<evidence type="ECO:0000256" key="1">
    <source>
        <dbReference type="ARBA" id="ARBA00023002"/>
    </source>
</evidence>
<protein>
    <submittedName>
        <fullName evidence="3">Flavin reductase family protein</fullName>
    </submittedName>
</protein>
<accession>A0ABS9LBW4</accession>
<sequence>MATLSPDTIAPGTLRGVMRRWMTGVTVVTAAGTDGRPAGLVSNSFTSVSLQPPLVSWCADRGSRAIATWSTTEAFAVHVLAESDAHLVPRFASRGGDKFAGLATGQSAVGAPSLAIAGIRLDCRLWARYDGGDHLILVGQVLAIDGADEFDPLTLEHLNR</sequence>
<dbReference type="Pfam" id="PF01613">
    <property type="entry name" value="Flavin_Reduct"/>
    <property type="match status" value="1"/>
</dbReference>
<reference evidence="3" key="1">
    <citation type="submission" date="2022-01" db="EMBL/GenBank/DDBJ databases">
        <authorList>
            <person name="Jo J.-H."/>
            <person name="Im W.-T."/>
        </authorList>
    </citation>
    <scope>NUCLEOTIDE SEQUENCE</scope>
    <source>
        <strain evidence="3">I2-34</strain>
    </source>
</reference>
<gene>
    <name evidence="3" type="ORF">LVY72_19875</name>
</gene>
<dbReference type="SMART" id="SM00903">
    <property type="entry name" value="Flavin_Reduct"/>
    <property type="match status" value="1"/>
</dbReference>
<dbReference type="InterPro" id="IPR012349">
    <property type="entry name" value="Split_barrel_FMN-bd"/>
</dbReference>